<dbReference type="InParanoid" id="G2YAD5"/>
<name>G2YAD5_BOTF4</name>
<evidence type="ECO:0000313" key="1">
    <source>
        <dbReference type="EMBL" id="CCD34176.1"/>
    </source>
</evidence>
<proteinExistence type="predicted"/>
<dbReference type="Proteomes" id="UP000008177">
    <property type="component" value="Unplaced contigs"/>
</dbReference>
<evidence type="ECO:0000313" key="2">
    <source>
        <dbReference type="Proteomes" id="UP000008177"/>
    </source>
</evidence>
<gene>
    <name evidence="1" type="ORF">BofuT4_P103920.1</name>
</gene>
<dbReference type="AlphaFoldDB" id="G2YAD5"/>
<reference evidence="2" key="1">
    <citation type="journal article" date="2011" name="PLoS Genet.">
        <title>Genomic analysis of the necrotrophic fungal pathogens Sclerotinia sclerotiorum and Botrytis cinerea.</title>
        <authorList>
            <person name="Amselem J."/>
            <person name="Cuomo C.A."/>
            <person name="van Kan J.A."/>
            <person name="Viaud M."/>
            <person name="Benito E.P."/>
            <person name="Couloux A."/>
            <person name="Coutinho P.M."/>
            <person name="de Vries R.P."/>
            <person name="Dyer P.S."/>
            <person name="Fillinger S."/>
            <person name="Fournier E."/>
            <person name="Gout L."/>
            <person name="Hahn M."/>
            <person name="Kohn L."/>
            <person name="Lapalu N."/>
            <person name="Plummer K.M."/>
            <person name="Pradier J.M."/>
            <person name="Quevillon E."/>
            <person name="Sharon A."/>
            <person name="Simon A."/>
            <person name="ten Have A."/>
            <person name="Tudzynski B."/>
            <person name="Tudzynski P."/>
            <person name="Wincker P."/>
            <person name="Andrew M."/>
            <person name="Anthouard V."/>
            <person name="Beever R.E."/>
            <person name="Beffa R."/>
            <person name="Benoit I."/>
            <person name="Bouzid O."/>
            <person name="Brault B."/>
            <person name="Chen Z."/>
            <person name="Choquer M."/>
            <person name="Collemare J."/>
            <person name="Cotton P."/>
            <person name="Danchin E.G."/>
            <person name="Da Silva C."/>
            <person name="Gautier A."/>
            <person name="Giraud C."/>
            <person name="Giraud T."/>
            <person name="Gonzalez C."/>
            <person name="Grossetete S."/>
            <person name="Guldener U."/>
            <person name="Henrissat B."/>
            <person name="Howlett B.J."/>
            <person name="Kodira C."/>
            <person name="Kretschmer M."/>
            <person name="Lappartient A."/>
            <person name="Leroch M."/>
            <person name="Levis C."/>
            <person name="Mauceli E."/>
            <person name="Neuveglise C."/>
            <person name="Oeser B."/>
            <person name="Pearson M."/>
            <person name="Poulain J."/>
            <person name="Poussereau N."/>
            <person name="Quesneville H."/>
            <person name="Rascle C."/>
            <person name="Schumacher J."/>
            <person name="Segurens B."/>
            <person name="Sexton A."/>
            <person name="Silva E."/>
            <person name="Sirven C."/>
            <person name="Soanes D.M."/>
            <person name="Talbot N.J."/>
            <person name="Templeton M."/>
            <person name="Yandava C."/>
            <person name="Yarden O."/>
            <person name="Zeng Q."/>
            <person name="Rollins J.A."/>
            <person name="Lebrun M.H."/>
            <person name="Dickman M."/>
        </authorList>
    </citation>
    <scope>NUCLEOTIDE SEQUENCE [LARGE SCALE GENOMIC DNA]</scope>
    <source>
        <strain evidence="2">T4</strain>
    </source>
</reference>
<sequence length="119" mass="12848">MAGGEGGDDSFSDSVEISDELSAAHGINSFVDVGGNFGFSGLFERRKIDSATILGGVEFEECGESFDGFGVDDGLSRQEDLALPRSIQPLHAQKFLVIKQPDMIIPNSTFTIVKIYEQK</sequence>
<protein>
    <submittedName>
        <fullName evidence="1">Uncharacterized protein</fullName>
    </submittedName>
</protein>
<dbReference type="EMBL" id="FQ790304">
    <property type="protein sequence ID" value="CCD34176.1"/>
    <property type="molecule type" value="Genomic_DNA"/>
</dbReference>
<organism evidence="1 2">
    <name type="scientific">Botryotinia fuckeliana (strain T4)</name>
    <name type="common">Noble rot fungus</name>
    <name type="synonym">Botrytis cinerea</name>
    <dbReference type="NCBI Taxonomy" id="999810"/>
    <lineage>
        <taxon>Eukaryota</taxon>
        <taxon>Fungi</taxon>
        <taxon>Dikarya</taxon>
        <taxon>Ascomycota</taxon>
        <taxon>Pezizomycotina</taxon>
        <taxon>Leotiomycetes</taxon>
        <taxon>Helotiales</taxon>
        <taxon>Sclerotiniaceae</taxon>
        <taxon>Botrytis</taxon>
    </lineage>
</organism>
<accession>G2YAD5</accession>
<dbReference type="HOGENOM" id="CLU_2061143_0_0_1"/>